<name>V2WCU3_MONRO</name>
<comment type="caution">
    <text evidence="1">The sequence shown here is derived from an EMBL/GenBank/DDBJ whole genome shotgun (WGS) entry which is preliminary data.</text>
</comment>
<gene>
    <name evidence="1" type="ORF">Moror_13309</name>
</gene>
<sequence>MDNSAQSSNNPFQLCDHLVKLYDTGILSKNKKVVKSTARMVVKLKEIEPGHTMEIEHHQPFYDALKKVIKDLEKPSLL</sequence>
<dbReference type="HOGENOM" id="CLU_2622572_0_0_1"/>
<dbReference type="AlphaFoldDB" id="V2WCU3"/>
<dbReference type="EMBL" id="AWSO01001259">
    <property type="protein sequence ID" value="ESK84623.1"/>
    <property type="molecule type" value="Genomic_DNA"/>
</dbReference>
<evidence type="ECO:0000313" key="1">
    <source>
        <dbReference type="EMBL" id="ESK84623.1"/>
    </source>
</evidence>
<reference evidence="1 2" key="1">
    <citation type="journal article" date="2014" name="BMC Genomics">
        <title>Genome and secretome analysis of the hemibiotrophic fungal pathogen, Moniliophthora roreri, which causes frosty pod rot disease of cacao: mechanisms of the biotrophic and necrotrophic phases.</title>
        <authorList>
            <person name="Meinhardt L.W."/>
            <person name="Costa G.G.L."/>
            <person name="Thomazella D.P.T."/>
            <person name="Teixeira P.J.P.L."/>
            <person name="Carazzolle M.F."/>
            <person name="Schuster S.C."/>
            <person name="Carlson J.E."/>
            <person name="Guiltinan M.J."/>
            <person name="Mieczkowski P."/>
            <person name="Farmer A."/>
            <person name="Ramaraj T."/>
            <person name="Crozier J."/>
            <person name="Davis R.E."/>
            <person name="Shao J."/>
            <person name="Melnick R.L."/>
            <person name="Pereira G.A.G."/>
            <person name="Bailey B.A."/>
        </authorList>
    </citation>
    <scope>NUCLEOTIDE SEQUENCE [LARGE SCALE GENOMIC DNA]</scope>
    <source>
        <strain evidence="1 2">MCA 2997</strain>
    </source>
</reference>
<dbReference type="Proteomes" id="UP000017559">
    <property type="component" value="Unassembled WGS sequence"/>
</dbReference>
<protein>
    <submittedName>
        <fullName evidence="1">Uncharacterized protein</fullName>
    </submittedName>
</protein>
<dbReference type="KEGG" id="mrr:Moror_13309"/>
<accession>V2WCU3</accession>
<keyword evidence="2" id="KW-1185">Reference proteome</keyword>
<organism evidence="1 2">
    <name type="scientific">Moniliophthora roreri (strain MCA 2997)</name>
    <name type="common">Cocoa frosty pod rot fungus</name>
    <name type="synonym">Crinipellis roreri</name>
    <dbReference type="NCBI Taxonomy" id="1381753"/>
    <lineage>
        <taxon>Eukaryota</taxon>
        <taxon>Fungi</taxon>
        <taxon>Dikarya</taxon>
        <taxon>Basidiomycota</taxon>
        <taxon>Agaricomycotina</taxon>
        <taxon>Agaricomycetes</taxon>
        <taxon>Agaricomycetidae</taxon>
        <taxon>Agaricales</taxon>
        <taxon>Marasmiineae</taxon>
        <taxon>Marasmiaceae</taxon>
        <taxon>Moniliophthora</taxon>
    </lineage>
</organism>
<proteinExistence type="predicted"/>
<evidence type="ECO:0000313" key="2">
    <source>
        <dbReference type="Proteomes" id="UP000017559"/>
    </source>
</evidence>